<evidence type="ECO:0000313" key="4">
    <source>
        <dbReference type="Proteomes" id="UP001501447"/>
    </source>
</evidence>
<keyword evidence="2" id="KW-0472">Membrane</keyword>
<reference evidence="4" key="1">
    <citation type="journal article" date="2019" name="Int. J. Syst. Evol. Microbiol.">
        <title>The Global Catalogue of Microorganisms (GCM) 10K type strain sequencing project: providing services to taxonomists for standard genome sequencing and annotation.</title>
        <authorList>
            <consortium name="The Broad Institute Genomics Platform"/>
            <consortium name="The Broad Institute Genome Sequencing Center for Infectious Disease"/>
            <person name="Wu L."/>
            <person name="Ma J."/>
        </authorList>
    </citation>
    <scope>NUCLEOTIDE SEQUENCE [LARGE SCALE GENOMIC DNA]</scope>
    <source>
        <strain evidence="4">JCM 16373</strain>
    </source>
</reference>
<sequence length="709" mass="75913">MGTGDPQEQGQQGGGHPPPPPVAPPSPGAPPVPAQAPPAALPPLVAWLRAPRPEARPGIWRCGHQARPELDPDRAPTRQIVVAATVSFLVGWLLWSLLWNGYLGSYWIWPLAVLVPDSWRDDMSYVVCAYLYYALVLGGIVVFFGRLGQWPELLRRIGARLRGPEGVVPAMPRTPPPPPPHEDPALWPELRAAGAVEAAERLTAELQAGRMSDVDQARLARAWQAARAQQRGDAFGRAVVAEGAAACPHGSRQRDLPARVTRHDLVLRQVHVGTAVDSDRNAHEYRGAGIALDPGVLGTSALVVGPAGSGKTSRLVRPTVESLCLQALSGQAAVISVTSGSSSGGDEAYDVVVRLGDPGSPFGLDLYGGVDDPDEAAAMLAEALVGDLTTTQGGGDSRRAATVLAQLVGPFQALHGRFPDVPELRELLEDDQALRELRGALEAKGGRAAVWVRELDALVRQASRAGEIRALMGDRVALLDRPAFEGFFTAPGAPPATHRPFSVRSLDRPVRARIVLPERGHAEASRVLARLILAQFTECAAARADQSLFAGLVMDDAAQVVTPQALRGLQRLRSVNAGAMLTLRGLDEVPEHLRGPLLGAVGCRMVCAGVSTWDAQRFAEVWGTEWVETRTVTNRQLVSDEPFTKFMHGVRKIATGRYVSAESVTVKREQRQRWSASELANDLSAGHAVLSFTTIRGERTPPILTQLGG</sequence>
<protein>
    <recommendedName>
        <fullName evidence="5">ATP-binding protein</fullName>
    </recommendedName>
</protein>
<keyword evidence="2" id="KW-1133">Transmembrane helix</keyword>
<feature type="compositionally biased region" description="Low complexity" evidence="1">
    <location>
        <begin position="1"/>
        <end position="10"/>
    </location>
</feature>
<dbReference type="PANTHER" id="PTHR48125">
    <property type="entry name" value="LP07818P1"/>
    <property type="match status" value="1"/>
</dbReference>
<dbReference type="InterPro" id="IPR027417">
    <property type="entry name" value="P-loop_NTPase"/>
</dbReference>
<evidence type="ECO:0000256" key="2">
    <source>
        <dbReference type="SAM" id="Phobius"/>
    </source>
</evidence>
<dbReference type="Proteomes" id="UP001501447">
    <property type="component" value="Unassembled WGS sequence"/>
</dbReference>
<feature type="region of interest" description="Disordered" evidence="1">
    <location>
        <begin position="1"/>
        <end position="37"/>
    </location>
</feature>
<keyword evidence="4" id="KW-1185">Reference proteome</keyword>
<gene>
    <name evidence="3" type="ORF">GCM10009863_66420</name>
</gene>
<evidence type="ECO:0000313" key="3">
    <source>
        <dbReference type="EMBL" id="GAA2639988.1"/>
    </source>
</evidence>
<evidence type="ECO:0000256" key="1">
    <source>
        <dbReference type="SAM" id="MobiDB-lite"/>
    </source>
</evidence>
<accession>A0ABP6DES6</accession>
<dbReference type="Gene3D" id="3.40.50.300">
    <property type="entry name" value="P-loop containing nucleotide triphosphate hydrolases"/>
    <property type="match status" value="1"/>
</dbReference>
<comment type="caution">
    <text evidence="3">The sequence shown here is derived from an EMBL/GenBank/DDBJ whole genome shotgun (WGS) entry which is preliminary data.</text>
</comment>
<dbReference type="EMBL" id="BAAARJ010000037">
    <property type="protein sequence ID" value="GAA2639988.1"/>
    <property type="molecule type" value="Genomic_DNA"/>
</dbReference>
<keyword evidence="2" id="KW-0812">Transmembrane</keyword>
<feature type="transmembrane region" description="Helical" evidence="2">
    <location>
        <begin position="123"/>
        <end position="147"/>
    </location>
</feature>
<organism evidence="3 4">
    <name type="scientific">Streptomyces axinellae</name>
    <dbReference type="NCBI Taxonomy" id="552788"/>
    <lineage>
        <taxon>Bacteria</taxon>
        <taxon>Bacillati</taxon>
        <taxon>Actinomycetota</taxon>
        <taxon>Actinomycetes</taxon>
        <taxon>Kitasatosporales</taxon>
        <taxon>Streptomycetaceae</taxon>
        <taxon>Streptomyces</taxon>
    </lineage>
</organism>
<name>A0ABP6DES6_9ACTN</name>
<proteinExistence type="predicted"/>
<feature type="transmembrane region" description="Helical" evidence="2">
    <location>
        <begin position="80"/>
        <end position="103"/>
    </location>
</feature>
<dbReference type="RefSeq" id="WP_425576165.1">
    <property type="nucleotide sequence ID" value="NZ_BAAARJ010000037.1"/>
</dbReference>
<feature type="compositionally biased region" description="Pro residues" evidence="1">
    <location>
        <begin position="16"/>
        <end position="37"/>
    </location>
</feature>
<dbReference type="SUPFAM" id="SSF52540">
    <property type="entry name" value="P-loop containing nucleoside triphosphate hydrolases"/>
    <property type="match status" value="1"/>
</dbReference>
<evidence type="ECO:0008006" key="5">
    <source>
        <dbReference type="Google" id="ProtNLM"/>
    </source>
</evidence>
<dbReference type="PANTHER" id="PTHR48125:SF12">
    <property type="entry name" value="AT HOOK TRANSCRIPTION FACTOR FAMILY-RELATED"/>
    <property type="match status" value="1"/>
</dbReference>